<evidence type="ECO:0000313" key="2">
    <source>
        <dbReference type="EMBL" id="KAB2507062.1"/>
    </source>
</evidence>
<gene>
    <name evidence="1" type="primary">yebV</name>
    <name evidence="3" type="ORF">B9Q30_00795</name>
    <name evidence="4" type="ORF">CGZ54_24790</name>
    <name evidence="2" type="ORF">F9C29_22100</name>
    <name evidence="6" type="ORF">FZC81_18655</name>
    <name evidence="5" type="ORF">SAMEA2273187_03849</name>
    <name evidence="1" type="ORF">SAMEA2273352_00608</name>
</gene>
<evidence type="ECO:0000313" key="7">
    <source>
        <dbReference type="Proteomes" id="UP000076205"/>
    </source>
</evidence>
<evidence type="ECO:0000313" key="10">
    <source>
        <dbReference type="Proteomes" id="UP000231328"/>
    </source>
</evidence>
<dbReference type="EMBL" id="FJYW01000001">
    <property type="protein sequence ID" value="CZW69037.1"/>
    <property type="molecule type" value="Genomic_DNA"/>
</dbReference>
<dbReference type="EMBL" id="FKEV01000016">
    <property type="protein sequence ID" value="SAE94124.1"/>
    <property type="molecule type" value="Genomic_DNA"/>
</dbReference>
<evidence type="ECO:0000313" key="5">
    <source>
        <dbReference type="EMBL" id="SAE94124.1"/>
    </source>
</evidence>
<dbReference type="EMBL" id="NMVR01000051">
    <property type="protein sequence ID" value="PJG37012.1"/>
    <property type="molecule type" value="Genomic_DNA"/>
</dbReference>
<protein>
    <submittedName>
        <fullName evidence="4">DUF1480 domain-containing protein</fullName>
    </submittedName>
    <submittedName>
        <fullName evidence="2">DUF1480 family protein</fullName>
    </submittedName>
    <submittedName>
        <fullName evidence="1">Protein YebV</fullName>
    </submittedName>
</protein>
<sequence length="79" mass="8841">MTKTSVRIGAFEIDDAELRGESQGERTLSIPCKSDPDLCMQLDAWDADTSVPAILDGEHSVLYREHYDSKTDAWVLRLA</sequence>
<dbReference type="STRING" id="301102.BFV66_13040"/>
<evidence type="ECO:0000313" key="9">
    <source>
        <dbReference type="Proteomes" id="UP000229974"/>
    </source>
</evidence>
<dbReference type="KEGG" id="ehm:AB284_12255"/>
<dbReference type="EMBL" id="NEEW01000001">
    <property type="protein sequence ID" value="PJD89086.1"/>
    <property type="molecule type" value="Genomic_DNA"/>
</dbReference>
<proteinExistence type="predicted"/>
<evidence type="ECO:0000313" key="11">
    <source>
        <dbReference type="Proteomes" id="UP000322612"/>
    </source>
</evidence>
<name>A0A0A6FK95_9ENTR</name>
<dbReference type="EMBL" id="WBSZ01001005">
    <property type="protein sequence ID" value="KAB2507062.1"/>
    <property type="molecule type" value="Genomic_DNA"/>
</dbReference>
<dbReference type="AlphaFoldDB" id="A0A0A6FK95"/>
<comment type="caution">
    <text evidence="3">The sequence shown here is derived from an EMBL/GenBank/DDBJ whole genome shotgun (WGS) entry which is preliminary data.</text>
</comment>
<evidence type="ECO:0000313" key="12">
    <source>
        <dbReference type="Proteomes" id="UP000476281"/>
    </source>
</evidence>
<dbReference type="Pfam" id="PF07351">
    <property type="entry name" value="DUF1480"/>
    <property type="match status" value="1"/>
</dbReference>
<evidence type="ECO:0000313" key="1">
    <source>
        <dbReference type="EMBL" id="CZW69037.1"/>
    </source>
</evidence>
<dbReference type="EMBL" id="VTDZ01000096">
    <property type="protein sequence ID" value="TYS08821.1"/>
    <property type="molecule type" value="Genomic_DNA"/>
</dbReference>
<dbReference type="RefSeq" id="WP_003859885.1">
    <property type="nucleotide sequence ID" value="NZ_AMGJ01000042.1"/>
</dbReference>
<dbReference type="Proteomes" id="UP000322612">
    <property type="component" value="Unassembled WGS sequence"/>
</dbReference>
<accession>A0A331QAR2</accession>
<reference evidence="6 11" key="4">
    <citation type="submission" date="2019-08" db="EMBL/GenBank/DDBJ databases">
        <title>Whole genome sequence analysis of bacterial isolates in patients.</title>
        <authorList>
            <person name="Jeong K.C."/>
        </authorList>
    </citation>
    <scope>NUCLEOTIDE SEQUENCE [LARGE SCALE GENOMIC DNA]</scope>
    <source>
        <strain evidence="6 11">KCJ3K342</strain>
    </source>
</reference>
<reference evidence="2 12" key="5">
    <citation type="submission" date="2019-09" db="EMBL/GenBank/DDBJ databases">
        <title>Reversal of blaTEM antimicrobial resistance by CRISPR-Cas9 in clinical E. coli and other Enterobacteriaceae strains.</title>
        <authorList>
            <person name="Tagliaferri T."/>
            <person name="Guimaraes N."/>
            <person name="Pereira M."/>
            <person name="Felicori L."/>
            <person name="Horz H.-P."/>
            <person name="Santos S."/>
            <person name="Mendes T."/>
        </authorList>
    </citation>
    <scope>NUCLEOTIDE SEQUENCE [LARGE SCALE GENOMIC DNA]</scope>
    <source>
        <strain evidence="2 12">E2_blaTEM_MG</strain>
    </source>
</reference>
<reference evidence="7 8" key="1">
    <citation type="submission" date="2016-03" db="EMBL/GenBank/DDBJ databases">
        <authorList>
            <consortium name="Pathogen Informatics"/>
        </authorList>
    </citation>
    <scope>NUCLEOTIDE SEQUENCE [LARGE SCALE GENOMIC DNA]</scope>
    <source>
        <strain evidence="1">E1424</strain>
        <strain evidence="7">e1424</strain>
        <strain evidence="5">E552</strain>
        <strain evidence="8">e552</strain>
    </source>
</reference>
<reference evidence="3 9" key="2">
    <citation type="journal article" date="2017" name="J. Antimicrob. Chemother.">
        <title>Characterization of the population structure, drug resistance mechanisms and plasmids of the community-associated Enterobacter cloacae complex in China.</title>
        <authorList>
            <person name="Zhou K."/>
            <person name="Yu W."/>
            <person name="Cao X."/>
            <person name="Shen P."/>
            <person name="Lu H."/>
            <person name="Luo Q."/>
            <person name="Rossen J.W.A."/>
            <person name="Xiao Y."/>
        </authorList>
    </citation>
    <scope>NUCLEOTIDE SEQUENCE [LARGE SCALE GENOMIC DNA]</scope>
    <source>
        <strain evidence="3 9">ECC904</strain>
    </source>
</reference>
<dbReference type="Proteomes" id="UP000476281">
    <property type="component" value="Unassembled WGS sequence"/>
</dbReference>
<accession>A0A0A6FK95</accession>
<evidence type="ECO:0000313" key="4">
    <source>
        <dbReference type="EMBL" id="PJG37012.1"/>
    </source>
</evidence>
<evidence type="ECO:0000313" key="3">
    <source>
        <dbReference type="EMBL" id="PJD89086.1"/>
    </source>
</evidence>
<evidence type="ECO:0000313" key="8">
    <source>
        <dbReference type="Proteomes" id="UP000077295"/>
    </source>
</evidence>
<organism evidence="3 9">
    <name type="scientific">Enterobacter hormaechei</name>
    <dbReference type="NCBI Taxonomy" id="158836"/>
    <lineage>
        <taxon>Bacteria</taxon>
        <taxon>Pseudomonadati</taxon>
        <taxon>Pseudomonadota</taxon>
        <taxon>Gammaproteobacteria</taxon>
        <taxon>Enterobacterales</taxon>
        <taxon>Enterobacteriaceae</taxon>
        <taxon>Enterobacter</taxon>
        <taxon>Enterobacter cloacae complex</taxon>
    </lineage>
</organism>
<dbReference type="Proteomes" id="UP000077295">
    <property type="component" value="Unassembled WGS sequence"/>
</dbReference>
<reference evidence="4 10" key="3">
    <citation type="submission" date="2017-07" db="EMBL/GenBank/DDBJ databases">
        <title>Draft genome sequence of Enterobacter cloacae ST128, a clinical strain coproducing KPC-2 and NDM-1 carbapenemases.</title>
        <authorList>
            <person name="Li X."/>
        </authorList>
    </citation>
    <scope>NUCLEOTIDE SEQUENCE [LARGE SCALE GENOMIC DNA]</scope>
    <source>
        <strain evidence="4 10">HBY</strain>
    </source>
</reference>
<dbReference type="OrthoDB" id="6428563at2"/>
<dbReference type="Proteomes" id="UP000231328">
    <property type="component" value="Unassembled WGS sequence"/>
</dbReference>
<dbReference type="InterPro" id="IPR009950">
    <property type="entry name" value="DUF1480"/>
</dbReference>
<dbReference type="Proteomes" id="UP000229974">
    <property type="component" value="Unassembled WGS sequence"/>
</dbReference>
<dbReference type="Proteomes" id="UP000076205">
    <property type="component" value="Unassembled WGS sequence"/>
</dbReference>
<evidence type="ECO:0000313" key="6">
    <source>
        <dbReference type="EMBL" id="TYS08821.1"/>
    </source>
</evidence>